<dbReference type="EMBL" id="PDLN01000018">
    <property type="protein sequence ID" value="RDW61547.1"/>
    <property type="molecule type" value="Genomic_DNA"/>
</dbReference>
<proteinExistence type="predicted"/>
<keyword evidence="4" id="KW-0539">Nucleus</keyword>
<dbReference type="CDD" id="cd00067">
    <property type="entry name" value="GAL4"/>
    <property type="match status" value="1"/>
</dbReference>
<dbReference type="GO" id="GO:0008270">
    <property type="term" value="F:zinc ion binding"/>
    <property type="evidence" value="ECO:0007669"/>
    <property type="project" value="InterPro"/>
</dbReference>
<dbReference type="SMART" id="SM00066">
    <property type="entry name" value="GAL4"/>
    <property type="match status" value="1"/>
</dbReference>
<dbReference type="InterPro" id="IPR036864">
    <property type="entry name" value="Zn2-C6_fun-type_DNA-bd_sf"/>
</dbReference>
<dbReference type="PANTHER" id="PTHR47424">
    <property type="entry name" value="REGULATORY PROTEIN GAL4"/>
    <property type="match status" value="1"/>
</dbReference>
<evidence type="ECO:0000256" key="3">
    <source>
        <dbReference type="ARBA" id="ARBA00023163"/>
    </source>
</evidence>
<evidence type="ECO:0000313" key="8">
    <source>
        <dbReference type="Proteomes" id="UP000256328"/>
    </source>
</evidence>
<dbReference type="PROSITE" id="PS00463">
    <property type="entry name" value="ZN2_CY6_FUNGAL_1"/>
    <property type="match status" value="1"/>
</dbReference>
<dbReference type="Gene3D" id="4.10.240.10">
    <property type="entry name" value="Zn(2)-C6 fungal-type DNA-binding domain"/>
    <property type="match status" value="1"/>
</dbReference>
<keyword evidence="1" id="KW-0479">Metal-binding</keyword>
<protein>
    <recommendedName>
        <fullName evidence="6">Zn(2)-C6 fungal-type domain-containing protein</fullName>
    </recommendedName>
</protein>
<reference evidence="7 8" key="1">
    <citation type="journal article" date="2018" name="IMA Fungus">
        <title>IMA Genome-F 9: Draft genome sequence of Annulohypoxylon stygium, Aspergillus mulundensis, Berkeleyomyces basicola (syn. Thielaviopsis basicola), Ceratocystis smalleyi, two Cercospora beticola strains, Coleophoma cylindrospora, Fusarium fracticaudum, Phialophora cf. hyalina, and Morchella septimelata.</title>
        <authorList>
            <person name="Wingfield B.D."/>
            <person name="Bills G.F."/>
            <person name="Dong Y."/>
            <person name="Huang W."/>
            <person name="Nel W.J."/>
            <person name="Swalarsk-Parry B.S."/>
            <person name="Vaghefi N."/>
            <person name="Wilken P.M."/>
            <person name="An Z."/>
            <person name="de Beer Z.W."/>
            <person name="De Vos L."/>
            <person name="Chen L."/>
            <person name="Duong T.A."/>
            <person name="Gao Y."/>
            <person name="Hammerbacher A."/>
            <person name="Kikkert J.R."/>
            <person name="Li Y."/>
            <person name="Li H."/>
            <person name="Li K."/>
            <person name="Li Q."/>
            <person name="Liu X."/>
            <person name="Ma X."/>
            <person name="Naidoo K."/>
            <person name="Pethybridge S.J."/>
            <person name="Sun J."/>
            <person name="Steenkamp E.T."/>
            <person name="van der Nest M.A."/>
            <person name="van Wyk S."/>
            <person name="Wingfield M.J."/>
            <person name="Xiong C."/>
            <person name="Yue Q."/>
            <person name="Zhang X."/>
        </authorList>
    </citation>
    <scope>NUCLEOTIDE SEQUENCE [LARGE SCALE GENOMIC DNA]</scope>
    <source>
        <strain evidence="7 8">BP5796</strain>
    </source>
</reference>
<dbReference type="SMART" id="SM00906">
    <property type="entry name" value="Fungal_trans"/>
    <property type="match status" value="1"/>
</dbReference>
<dbReference type="AlphaFoldDB" id="A0A3D8QII0"/>
<dbReference type="OrthoDB" id="3266505at2759"/>
<evidence type="ECO:0000256" key="5">
    <source>
        <dbReference type="SAM" id="MobiDB-lite"/>
    </source>
</evidence>
<evidence type="ECO:0000256" key="2">
    <source>
        <dbReference type="ARBA" id="ARBA00023015"/>
    </source>
</evidence>
<feature type="region of interest" description="Disordered" evidence="5">
    <location>
        <begin position="539"/>
        <end position="559"/>
    </location>
</feature>
<dbReference type="InterPro" id="IPR007219">
    <property type="entry name" value="XnlR_reg_dom"/>
</dbReference>
<evidence type="ECO:0000256" key="4">
    <source>
        <dbReference type="ARBA" id="ARBA00023242"/>
    </source>
</evidence>
<feature type="domain" description="Zn(2)-C6 fungal-type" evidence="6">
    <location>
        <begin position="50"/>
        <end position="79"/>
    </location>
</feature>
<dbReference type="Proteomes" id="UP000256328">
    <property type="component" value="Unassembled WGS sequence"/>
</dbReference>
<dbReference type="SUPFAM" id="SSF57701">
    <property type="entry name" value="Zn2/Cys6 DNA-binding domain"/>
    <property type="match status" value="1"/>
</dbReference>
<dbReference type="CDD" id="cd12148">
    <property type="entry name" value="fungal_TF_MHR"/>
    <property type="match status" value="1"/>
</dbReference>
<feature type="compositionally biased region" description="Low complexity" evidence="5">
    <location>
        <begin position="1"/>
        <end position="10"/>
    </location>
</feature>
<organism evidence="7 8">
    <name type="scientific">Coleophoma crateriformis</name>
    <dbReference type="NCBI Taxonomy" id="565419"/>
    <lineage>
        <taxon>Eukaryota</taxon>
        <taxon>Fungi</taxon>
        <taxon>Dikarya</taxon>
        <taxon>Ascomycota</taxon>
        <taxon>Pezizomycotina</taxon>
        <taxon>Leotiomycetes</taxon>
        <taxon>Helotiales</taxon>
        <taxon>Dermateaceae</taxon>
        <taxon>Coleophoma</taxon>
    </lineage>
</organism>
<dbReference type="InterPro" id="IPR001138">
    <property type="entry name" value="Zn2Cys6_DnaBD"/>
</dbReference>
<sequence length="816" mass="91249">MTLTSSNDPTSSPPSAPAVQETAVATDNNAVRKVKQRRIAADERRRAVRACDACRRVKEKCEGGVPCRRCTHFRRACKFDTQPSARDAGVTSRSSRGPNTYPRDLLDRSQYMERILRHKFPSISLETEALRHMAESLDGEDSATVNTGEDEDDFGIDDEICTIDPVEDTTIHYSGEFSYWNFSMRLKRQIDDRMLESNVQNQKSEQVPGYWRAEQLHSGSGDSLAAAISLCPPRAIADFLVQTFYNYAETHFFYVEREWLNEKISLLYQDPGNVSVKGSATVGIILTVFAIGTQYAYLDSQSQNGKARSEPRFSEDEVGKLFYQHAVRLLPEIIELSSLESVQACLLLGVYSLPIDASGLAFLYIGIALRLAIQNGMHRKYMGNSLSPTIIETRNRVMWTAYTLDRKICIFHGRPLSMAQSKLLLELPKDRGLAMHIDEGWKLEHMCASIHLTHSLESSLDEICFLQECKKHEIVASLNKLISIKTERVTWWERLPRVGVDKDENYAQFRSGMHLRLEYCLVRMFVGRPFLFGRDSTRSNFSSPSESSELQTNDTASGTSSAKKTRAFCRAALVEDCIKAAQDAIDSCRALRDNRGLARASYIEYSSCRASLLVLIAHSIQDQSDHYQTYLKDGLDMIRDMSTAGDSARSEVILLETLERAVARLHYNGTGKPGTKGADAASSSLASGYDHFKHWESILKSTGVVNPADNGAQRGSGSSANMTSVKQPAEYQTLDPDLFDWSPDDFNQIGTDPNFDLSCSSSAPFDAYHSTNNLTFFGMDNMDDMTSSTGKPTYNETEVLESFLANPGYRINFTDG</sequence>
<dbReference type="GO" id="GO:0003677">
    <property type="term" value="F:DNA binding"/>
    <property type="evidence" value="ECO:0007669"/>
    <property type="project" value="InterPro"/>
</dbReference>
<name>A0A3D8QII0_9HELO</name>
<dbReference type="GO" id="GO:0006351">
    <property type="term" value="P:DNA-templated transcription"/>
    <property type="evidence" value="ECO:0007669"/>
    <property type="project" value="InterPro"/>
</dbReference>
<keyword evidence="2" id="KW-0805">Transcription regulation</keyword>
<feature type="compositionally biased region" description="Low complexity" evidence="5">
    <location>
        <begin position="539"/>
        <end position="548"/>
    </location>
</feature>
<keyword evidence="3" id="KW-0804">Transcription</keyword>
<dbReference type="PANTHER" id="PTHR47424:SF6">
    <property type="entry name" value="PROLINE UTILIZATION TRANS-ACTIVATOR"/>
    <property type="match status" value="1"/>
</dbReference>
<dbReference type="Pfam" id="PF04082">
    <property type="entry name" value="Fungal_trans"/>
    <property type="match status" value="1"/>
</dbReference>
<comment type="caution">
    <text evidence="7">The sequence shown here is derived from an EMBL/GenBank/DDBJ whole genome shotgun (WGS) entry which is preliminary data.</text>
</comment>
<dbReference type="PROSITE" id="PS50048">
    <property type="entry name" value="ZN2_CY6_FUNGAL_2"/>
    <property type="match status" value="1"/>
</dbReference>
<feature type="compositionally biased region" description="Polar residues" evidence="5">
    <location>
        <begin position="549"/>
        <end position="559"/>
    </location>
</feature>
<evidence type="ECO:0000259" key="6">
    <source>
        <dbReference type="PROSITE" id="PS50048"/>
    </source>
</evidence>
<evidence type="ECO:0000256" key="1">
    <source>
        <dbReference type="ARBA" id="ARBA00022723"/>
    </source>
</evidence>
<dbReference type="InterPro" id="IPR051127">
    <property type="entry name" value="Fungal_SecMet_Regulators"/>
</dbReference>
<evidence type="ECO:0000313" key="7">
    <source>
        <dbReference type="EMBL" id="RDW61547.1"/>
    </source>
</evidence>
<feature type="region of interest" description="Disordered" evidence="5">
    <location>
        <begin position="706"/>
        <end position="725"/>
    </location>
</feature>
<feature type="region of interest" description="Disordered" evidence="5">
    <location>
        <begin position="1"/>
        <end position="23"/>
    </location>
</feature>
<dbReference type="Pfam" id="PF00172">
    <property type="entry name" value="Zn_clus"/>
    <property type="match status" value="1"/>
</dbReference>
<feature type="compositionally biased region" description="Polar residues" evidence="5">
    <location>
        <begin position="713"/>
        <end position="725"/>
    </location>
</feature>
<gene>
    <name evidence="7" type="ORF">BP5796_11439</name>
</gene>
<dbReference type="GO" id="GO:0000981">
    <property type="term" value="F:DNA-binding transcription factor activity, RNA polymerase II-specific"/>
    <property type="evidence" value="ECO:0007669"/>
    <property type="project" value="InterPro"/>
</dbReference>
<accession>A0A3D8QII0</accession>
<feature type="region of interest" description="Disordered" evidence="5">
    <location>
        <begin position="84"/>
        <end position="104"/>
    </location>
</feature>
<keyword evidence="8" id="KW-1185">Reference proteome</keyword>